<proteinExistence type="predicted"/>
<dbReference type="EMBL" id="JAACJJ010000056">
    <property type="protein sequence ID" value="KAF5312047.1"/>
    <property type="molecule type" value="Genomic_DNA"/>
</dbReference>
<dbReference type="AlphaFoldDB" id="A0A8H5AW29"/>
<dbReference type="Gene3D" id="1.10.150.20">
    <property type="entry name" value="5' to 3' exonuclease, C-terminal subdomain"/>
    <property type="match status" value="1"/>
</dbReference>
<comment type="caution">
    <text evidence="3">The sequence shown here is derived from an EMBL/GenBank/DDBJ whole genome shotgun (WGS) entry which is preliminary data.</text>
</comment>
<dbReference type="InterPro" id="IPR029060">
    <property type="entry name" value="PIN-like_dom_sf"/>
</dbReference>
<organism evidence="3 4">
    <name type="scientific">Psilocybe cf. subviscida</name>
    <dbReference type="NCBI Taxonomy" id="2480587"/>
    <lineage>
        <taxon>Eukaryota</taxon>
        <taxon>Fungi</taxon>
        <taxon>Dikarya</taxon>
        <taxon>Basidiomycota</taxon>
        <taxon>Agaricomycotina</taxon>
        <taxon>Agaricomycetes</taxon>
        <taxon>Agaricomycetidae</taxon>
        <taxon>Agaricales</taxon>
        <taxon>Agaricineae</taxon>
        <taxon>Strophariaceae</taxon>
        <taxon>Psilocybe</taxon>
    </lineage>
</organism>
<evidence type="ECO:0000313" key="3">
    <source>
        <dbReference type="EMBL" id="KAF5312047.1"/>
    </source>
</evidence>
<dbReference type="GO" id="GO:0006281">
    <property type="term" value="P:DNA repair"/>
    <property type="evidence" value="ECO:0007669"/>
    <property type="project" value="UniProtKB-ARBA"/>
</dbReference>
<dbReference type="InterPro" id="IPR006084">
    <property type="entry name" value="XPG/Rad2"/>
</dbReference>
<keyword evidence="4" id="KW-1185">Reference proteome</keyword>
<dbReference type="GO" id="GO:0017108">
    <property type="term" value="F:5'-flap endonuclease activity"/>
    <property type="evidence" value="ECO:0007669"/>
    <property type="project" value="TreeGrafter"/>
</dbReference>
<dbReference type="Gene3D" id="3.40.50.1010">
    <property type="entry name" value="5'-nuclease"/>
    <property type="match status" value="2"/>
</dbReference>
<evidence type="ECO:0000256" key="1">
    <source>
        <dbReference type="SAM" id="MobiDB-lite"/>
    </source>
</evidence>
<reference evidence="3 4" key="1">
    <citation type="journal article" date="2020" name="ISME J.">
        <title>Uncovering the hidden diversity of litter-decomposition mechanisms in mushroom-forming fungi.</title>
        <authorList>
            <person name="Floudas D."/>
            <person name="Bentzer J."/>
            <person name="Ahren D."/>
            <person name="Johansson T."/>
            <person name="Persson P."/>
            <person name="Tunlid A."/>
        </authorList>
    </citation>
    <scope>NUCLEOTIDE SEQUENCE [LARGE SCALE GENOMIC DNA]</scope>
    <source>
        <strain evidence="3 4">CBS 101986</strain>
    </source>
</reference>
<dbReference type="SMART" id="SM00484">
    <property type="entry name" value="XPGI"/>
    <property type="match status" value="1"/>
</dbReference>
<dbReference type="Pfam" id="PF00867">
    <property type="entry name" value="XPG_I"/>
    <property type="match status" value="1"/>
</dbReference>
<evidence type="ECO:0000259" key="2">
    <source>
        <dbReference type="SMART" id="SM00484"/>
    </source>
</evidence>
<dbReference type="SUPFAM" id="SSF88723">
    <property type="entry name" value="PIN domain-like"/>
    <property type="match status" value="1"/>
</dbReference>
<dbReference type="InterPro" id="IPR006086">
    <property type="entry name" value="XPG-I_dom"/>
</dbReference>
<protein>
    <recommendedName>
        <fullName evidence="2">XPG-I domain-containing protein</fullName>
    </recommendedName>
</protein>
<feature type="domain" description="XPG-I" evidence="2">
    <location>
        <begin position="124"/>
        <end position="196"/>
    </location>
</feature>
<dbReference type="OrthoDB" id="2148513at2759"/>
<gene>
    <name evidence="3" type="ORF">D9619_002515</name>
</gene>
<sequence>MGIAELWKIIEERETQTVTTLEDEAAAAKEEHNAQGTGQFCPMVIGVDTPVIMSQCTAGTYGANQFNGMVPLEIFLYKLCRLSQTWSNVVFVFDGPNRPSTKRGHQIPVDDEPDWYGPCQKLIKEFGFHVHMAPGEAEAELAALNERGMVDVILTGDCDAFVFGANTTVKHSPSPTRNPDELGLFKTSSLLAKEPTAFSRGGLLLMALLLGGDYTEGVRGCGVVTAYGLAKCGFGETLYEACHNLDGNSRRHFIVTWLKEMCNELRTNSRGHLEQRNYVTANYLCEGTFPSNEIIDLYAHPITSFSPGQGGVNSAGWTPSEPDIPSIARTAFEHLGSNFRKHEEIVKRFHSNVWPGALKRMLLSPSQLFYPDEQLLQTSSSASMVTEVKEAARRTQRQSTVTRWFRVSFSTQHLSASLQKALNTLETKPTKKKQKVDLSTIAIWVPAAFLSPLIQAMKKRRTVPKHLRANKATEDKSDRTLDARATGVKTASLLDILDSELSHEAPKPAAESSAMGAAASHQRAPLPFPLLDNNTQTPAAPLVRRNLGFVDLTVEIDDGSKTNDTPTAAAPPVHRNLGFLDLTTDNEKIDVIYISD</sequence>
<feature type="region of interest" description="Disordered" evidence="1">
    <location>
        <begin position="463"/>
        <end position="483"/>
    </location>
</feature>
<name>A0A8H5AW29_9AGAR</name>
<dbReference type="PRINTS" id="PR00853">
    <property type="entry name" value="XPGRADSUPER"/>
</dbReference>
<feature type="compositionally biased region" description="Basic and acidic residues" evidence="1">
    <location>
        <begin position="471"/>
        <end position="482"/>
    </location>
</feature>
<dbReference type="InterPro" id="IPR036279">
    <property type="entry name" value="5-3_exonuclease_C_sf"/>
</dbReference>
<dbReference type="PANTHER" id="PTHR11081:SF75">
    <property type="entry name" value="ENDONUCLEASE, PUTATIVE (AFU_ORTHOLOGUE AFUA_3G13260)-RELATED"/>
    <property type="match status" value="1"/>
</dbReference>
<dbReference type="Proteomes" id="UP000567179">
    <property type="component" value="Unassembled WGS sequence"/>
</dbReference>
<evidence type="ECO:0000313" key="4">
    <source>
        <dbReference type="Proteomes" id="UP000567179"/>
    </source>
</evidence>
<dbReference type="CDD" id="cd09870">
    <property type="entry name" value="PIN_YEN1"/>
    <property type="match status" value="1"/>
</dbReference>
<accession>A0A8H5AW29</accession>
<dbReference type="SUPFAM" id="SSF47807">
    <property type="entry name" value="5' to 3' exonuclease, C-terminal subdomain"/>
    <property type="match status" value="1"/>
</dbReference>
<dbReference type="PANTHER" id="PTHR11081">
    <property type="entry name" value="FLAP ENDONUCLEASE FAMILY MEMBER"/>
    <property type="match status" value="1"/>
</dbReference>